<accession>A0A2T4YZP8</accession>
<dbReference type="PANTHER" id="PTHR43391">
    <property type="entry name" value="RETINOL DEHYDROGENASE-RELATED"/>
    <property type="match status" value="1"/>
</dbReference>
<dbReference type="InterPro" id="IPR036291">
    <property type="entry name" value="NAD(P)-bd_dom_sf"/>
</dbReference>
<dbReference type="Pfam" id="PF00106">
    <property type="entry name" value="adh_short"/>
    <property type="match status" value="1"/>
</dbReference>
<dbReference type="AlphaFoldDB" id="A0A2T4YZP8"/>
<evidence type="ECO:0000256" key="4">
    <source>
        <dbReference type="RuleBase" id="RU000363"/>
    </source>
</evidence>
<dbReference type="PRINTS" id="PR00080">
    <property type="entry name" value="SDRFAMILY"/>
</dbReference>
<dbReference type="FunFam" id="3.40.50.720:FF:000084">
    <property type="entry name" value="Short-chain dehydrogenase reductase"/>
    <property type="match status" value="1"/>
</dbReference>
<dbReference type="OrthoDB" id="9810734at2"/>
<dbReference type="PRINTS" id="PR00081">
    <property type="entry name" value="GDHRDH"/>
</dbReference>
<sequence length="274" mass="28472">MATAAQRAAFITGGGSGIGRALARALAARGTAVCVADTNDAAAQAVAGECGADASSVALDVRDAEAVKRQVEDFAARHGRLDYMFNNAGIGLAGEADEIPLEGWQRIIDVNVYGVLHGVLAAYPIMSAQGFGHIVNTASLAGLGPAPLFAPYALTKHAVVGLSTSLRIEAAARGVRVSVVCPAAVETPLLDSQNPGDLGIGWAPDARRFLTALAGPPYPVESCAHDILIALERNRPVIVLPGRARLAWRLGRLFPGLVEKIGLSAVATERRSRR</sequence>
<gene>
    <name evidence="5" type="ORF">C8P69_10710</name>
</gene>
<proteinExistence type="inferred from homology"/>
<dbReference type="RefSeq" id="WP_108178392.1">
    <property type="nucleotide sequence ID" value="NZ_PZZL01000007.1"/>
</dbReference>
<reference evidence="5 6" key="1">
    <citation type="submission" date="2018-04" db="EMBL/GenBank/DDBJ databases">
        <title>Genomic Encyclopedia of Archaeal and Bacterial Type Strains, Phase II (KMG-II): from individual species to whole genera.</title>
        <authorList>
            <person name="Goeker M."/>
        </authorList>
    </citation>
    <scope>NUCLEOTIDE SEQUENCE [LARGE SCALE GENOMIC DNA]</scope>
    <source>
        <strain evidence="5 6">DSM 25521</strain>
    </source>
</reference>
<evidence type="ECO:0000256" key="2">
    <source>
        <dbReference type="ARBA" id="ARBA00022857"/>
    </source>
</evidence>
<keyword evidence="6" id="KW-1185">Reference proteome</keyword>
<evidence type="ECO:0000256" key="3">
    <source>
        <dbReference type="ARBA" id="ARBA00023002"/>
    </source>
</evidence>
<keyword evidence="2" id="KW-0521">NADP</keyword>
<dbReference type="SUPFAM" id="SSF51735">
    <property type="entry name" value="NAD(P)-binding Rossmann-fold domains"/>
    <property type="match status" value="1"/>
</dbReference>
<organism evidence="5 6">
    <name type="scientific">Phreatobacter oligotrophus</name>
    <dbReference type="NCBI Taxonomy" id="1122261"/>
    <lineage>
        <taxon>Bacteria</taxon>
        <taxon>Pseudomonadati</taxon>
        <taxon>Pseudomonadota</taxon>
        <taxon>Alphaproteobacteria</taxon>
        <taxon>Hyphomicrobiales</taxon>
        <taxon>Phreatobacteraceae</taxon>
        <taxon>Phreatobacter</taxon>
    </lineage>
</organism>
<protein>
    <submittedName>
        <fullName evidence="5">NADP-dependent 3-hydroxy acid dehydrogenase YdfG</fullName>
    </submittedName>
</protein>
<comment type="similarity">
    <text evidence="1 4">Belongs to the short-chain dehydrogenases/reductases (SDR) family.</text>
</comment>
<keyword evidence="3" id="KW-0560">Oxidoreductase</keyword>
<dbReference type="Proteomes" id="UP000241808">
    <property type="component" value="Unassembled WGS sequence"/>
</dbReference>
<dbReference type="EMBL" id="PZZL01000007">
    <property type="protein sequence ID" value="PTM52734.1"/>
    <property type="molecule type" value="Genomic_DNA"/>
</dbReference>
<dbReference type="CDD" id="cd05233">
    <property type="entry name" value="SDR_c"/>
    <property type="match status" value="1"/>
</dbReference>
<name>A0A2T4YZP8_9HYPH</name>
<evidence type="ECO:0000313" key="5">
    <source>
        <dbReference type="EMBL" id="PTM52734.1"/>
    </source>
</evidence>
<dbReference type="Gene3D" id="3.40.50.720">
    <property type="entry name" value="NAD(P)-binding Rossmann-like Domain"/>
    <property type="match status" value="1"/>
</dbReference>
<evidence type="ECO:0000256" key="1">
    <source>
        <dbReference type="ARBA" id="ARBA00006484"/>
    </source>
</evidence>
<dbReference type="PANTHER" id="PTHR43391:SF14">
    <property type="entry name" value="DEHYDROGENASE_REDUCTASE SDR FAMILY PROTEIN 7-LIKE"/>
    <property type="match status" value="1"/>
</dbReference>
<comment type="caution">
    <text evidence="5">The sequence shown here is derived from an EMBL/GenBank/DDBJ whole genome shotgun (WGS) entry which is preliminary data.</text>
</comment>
<dbReference type="InterPro" id="IPR002347">
    <property type="entry name" value="SDR_fam"/>
</dbReference>
<evidence type="ECO:0000313" key="6">
    <source>
        <dbReference type="Proteomes" id="UP000241808"/>
    </source>
</evidence>
<dbReference type="GO" id="GO:0016491">
    <property type="term" value="F:oxidoreductase activity"/>
    <property type="evidence" value="ECO:0007669"/>
    <property type="project" value="UniProtKB-KW"/>
</dbReference>